<sequence>MRRFWIRRGLRFLAFAILFVGLIGYVVMTLWNALLPAIVGVSTITFWQAIGLLVLSRILFGGFGWRGGYGYGRRGFGPGRAEWKQKMAERWQKMTPEQREQMKAQWRNRCGGWGRGRWNEPQPKQSDQQGPTTTAV</sequence>
<evidence type="ECO:0000313" key="4">
    <source>
        <dbReference type="Proteomes" id="UP001597469"/>
    </source>
</evidence>
<protein>
    <recommendedName>
        <fullName evidence="5">DUF1682 domain-containing protein</fullName>
    </recommendedName>
</protein>
<dbReference type="Proteomes" id="UP001597469">
    <property type="component" value="Unassembled WGS sequence"/>
</dbReference>
<feature type="compositionally biased region" description="Polar residues" evidence="1">
    <location>
        <begin position="122"/>
        <end position="136"/>
    </location>
</feature>
<keyword evidence="2" id="KW-0812">Transmembrane</keyword>
<evidence type="ECO:0008006" key="5">
    <source>
        <dbReference type="Google" id="ProtNLM"/>
    </source>
</evidence>
<reference evidence="4" key="1">
    <citation type="journal article" date="2019" name="Int. J. Syst. Evol. Microbiol.">
        <title>The Global Catalogue of Microorganisms (GCM) 10K type strain sequencing project: providing services to taxonomists for standard genome sequencing and annotation.</title>
        <authorList>
            <consortium name="The Broad Institute Genomics Platform"/>
            <consortium name="The Broad Institute Genome Sequencing Center for Infectious Disease"/>
            <person name="Wu L."/>
            <person name="Ma J."/>
        </authorList>
    </citation>
    <scope>NUCLEOTIDE SEQUENCE [LARGE SCALE GENOMIC DNA]</scope>
    <source>
        <strain evidence="4">KCTC 42805</strain>
    </source>
</reference>
<keyword evidence="4" id="KW-1185">Reference proteome</keyword>
<feature type="region of interest" description="Disordered" evidence="1">
    <location>
        <begin position="109"/>
        <end position="136"/>
    </location>
</feature>
<evidence type="ECO:0000256" key="2">
    <source>
        <dbReference type="SAM" id="Phobius"/>
    </source>
</evidence>
<organism evidence="3 4">
    <name type="scientific">Spirosoma soli</name>
    <dbReference type="NCBI Taxonomy" id="1770529"/>
    <lineage>
        <taxon>Bacteria</taxon>
        <taxon>Pseudomonadati</taxon>
        <taxon>Bacteroidota</taxon>
        <taxon>Cytophagia</taxon>
        <taxon>Cytophagales</taxon>
        <taxon>Cytophagaceae</taxon>
        <taxon>Spirosoma</taxon>
    </lineage>
</organism>
<evidence type="ECO:0000313" key="3">
    <source>
        <dbReference type="EMBL" id="MFD2572869.1"/>
    </source>
</evidence>
<evidence type="ECO:0000256" key="1">
    <source>
        <dbReference type="SAM" id="MobiDB-lite"/>
    </source>
</evidence>
<feature type="transmembrane region" description="Helical" evidence="2">
    <location>
        <begin position="12"/>
        <end position="34"/>
    </location>
</feature>
<gene>
    <name evidence="3" type="ORF">ACFSUS_19665</name>
</gene>
<feature type="transmembrane region" description="Helical" evidence="2">
    <location>
        <begin position="46"/>
        <end position="65"/>
    </location>
</feature>
<name>A0ABW5M833_9BACT</name>
<comment type="caution">
    <text evidence="3">The sequence shown here is derived from an EMBL/GenBank/DDBJ whole genome shotgun (WGS) entry which is preliminary data.</text>
</comment>
<accession>A0ABW5M833</accession>
<proteinExistence type="predicted"/>
<dbReference type="RefSeq" id="WP_381525458.1">
    <property type="nucleotide sequence ID" value="NZ_JBHULN010000013.1"/>
</dbReference>
<keyword evidence="2" id="KW-0472">Membrane</keyword>
<dbReference type="EMBL" id="JBHULN010000013">
    <property type="protein sequence ID" value="MFD2572869.1"/>
    <property type="molecule type" value="Genomic_DNA"/>
</dbReference>
<keyword evidence="2" id="KW-1133">Transmembrane helix</keyword>